<comment type="caution">
    <text evidence="1">The sequence shown here is derived from an EMBL/GenBank/DDBJ whole genome shotgun (WGS) entry which is preliminary data.</text>
</comment>
<evidence type="ECO:0000313" key="1">
    <source>
        <dbReference type="EMBL" id="CAE6743892.1"/>
    </source>
</evidence>
<accession>A0ABM8RBU5</accession>
<evidence type="ECO:0000313" key="2">
    <source>
        <dbReference type="Proteomes" id="UP000675880"/>
    </source>
</evidence>
<protein>
    <submittedName>
        <fullName evidence="1">Uncharacterized protein</fullName>
    </submittedName>
</protein>
<dbReference type="Proteomes" id="UP000675880">
    <property type="component" value="Unassembled WGS sequence"/>
</dbReference>
<name>A0ABM8RBU5_9BACT</name>
<reference evidence="1 2" key="1">
    <citation type="submission" date="2021-02" db="EMBL/GenBank/DDBJ databases">
        <authorList>
            <person name="Han P."/>
        </authorList>
    </citation>
    <scope>NUCLEOTIDE SEQUENCE [LARGE SCALE GENOMIC DNA]</scope>
    <source>
        <strain evidence="1">Candidatus Nitrospira sp. ZN2</strain>
    </source>
</reference>
<sequence>MCFGWVPWPRKKRQWRRRLLSLAALRRRQLVTNQSTENESMREGLRVAWLTGAFPSCRRFEL</sequence>
<proteinExistence type="predicted"/>
<gene>
    <name evidence="1" type="ORF">NSPZN2_160045</name>
</gene>
<dbReference type="EMBL" id="CAJNBJ010000008">
    <property type="protein sequence ID" value="CAE6743892.1"/>
    <property type="molecule type" value="Genomic_DNA"/>
</dbReference>
<organism evidence="1 2">
    <name type="scientific">Nitrospira defluvii</name>
    <dbReference type="NCBI Taxonomy" id="330214"/>
    <lineage>
        <taxon>Bacteria</taxon>
        <taxon>Pseudomonadati</taxon>
        <taxon>Nitrospirota</taxon>
        <taxon>Nitrospiria</taxon>
        <taxon>Nitrospirales</taxon>
        <taxon>Nitrospiraceae</taxon>
        <taxon>Nitrospira</taxon>
    </lineage>
</organism>
<keyword evidence="2" id="KW-1185">Reference proteome</keyword>